<gene>
    <name evidence="3" type="ORF">Daesc_007001</name>
</gene>
<sequence>MYALAVITFASAALAVPFPLRRSYATEAPSFPTFPTAPSSAPTGGSTALPTVVEPPSSYHATVTYSTSSSDPTSAIPFPTSNPETFITSLSSTLPISQPVPTPSASQPGEAPPAFPTFPASSLSPFPTFSGTVPGTAPGTVPTGGFPQQPSTSQYSVTISYSRTNEGYPVATPN</sequence>
<comment type="caution">
    <text evidence="3">The sequence shown here is derived from an EMBL/GenBank/DDBJ whole genome shotgun (WGS) entry which is preliminary data.</text>
</comment>
<feature type="chain" id="PRO_5043533938" evidence="2">
    <location>
        <begin position="16"/>
        <end position="174"/>
    </location>
</feature>
<organism evidence="3 4">
    <name type="scientific">Daldinia eschscholtzii</name>
    <dbReference type="NCBI Taxonomy" id="292717"/>
    <lineage>
        <taxon>Eukaryota</taxon>
        <taxon>Fungi</taxon>
        <taxon>Dikarya</taxon>
        <taxon>Ascomycota</taxon>
        <taxon>Pezizomycotina</taxon>
        <taxon>Sordariomycetes</taxon>
        <taxon>Xylariomycetidae</taxon>
        <taxon>Xylariales</taxon>
        <taxon>Hypoxylaceae</taxon>
        <taxon>Daldinia</taxon>
    </lineage>
</organism>
<keyword evidence="4" id="KW-1185">Reference proteome</keyword>
<feature type="region of interest" description="Disordered" evidence="1">
    <location>
        <begin position="63"/>
        <end position="82"/>
    </location>
</feature>
<accession>A0AAX6MJ38</accession>
<dbReference type="Proteomes" id="UP001369815">
    <property type="component" value="Unassembled WGS sequence"/>
</dbReference>
<protein>
    <submittedName>
        <fullName evidence="3">Uncharacterized protein</fullName>
    </submittedName>
</protein>
<proteinExistence type="predicted"/>
<keyword evidence="2" id="KW-0732">Signal</keyword>
<feature type="signal peptide" evidence="2">
    <location>
        <begin position="1"/>
        <end position="15"/>
    </location>
</feature>
<dbReference type="EMBL" id="JBANMG010000006">
    <property type="protein sequence ID" value="KAK6952463.1"/>
    <property type="molecule type" value="Genomic_DNA"/>
</dbReference>
<feature type="region of interest" description="Disordered" evidence="1">
    <location>
        <begin position="93"/>
        <end position="174"/>
    </location>
</feature>
<feature type="compositionally biased region" description="Low complexity" evidence="1">
    <location>
        <begin position="117"/>
        <end position="147"/>
    </location>
</feature>
<evidence type="ECO:0000313" key="3">
    <source>
        <dbReference type="EMBL" id="KAK6952463.1"/>
    </source>
</evidence>
<evidence type="ECO:0000313" key="4">
    <source>
        <dbReference type="Proteomes" id="UP001369815"/>
    </source>
</evidence>
<name>A0AAX6MJ38_9PEZI</name>
<reference evidence="3 4" key="1">
    <citation type="journal article" date="2024" name="Front Chem Biol">
        <title>Unveiling the potential of Daldinia eschscholtzii MFLUCC 19-0629 through bioactivity and bioinformatics studies for enhanced sustainable agriculture production.</title>
        <authorList>
            <person name="Brooks S."/>
            <person name="Weaver J.A."/>
            <person name="Klomchit A."/>
            <person name="Alharthi S.A."/>
            <person name="Onlamun T."/>
            <person name="Nurani R."/>
            <person name="Vong T.K."/>
            <person name="Alberti F."/>
            <person name="Greco C."/>
        </authorList>
    </citation>
    <scope>NUCLEOTIDE SEQUENCE [LARGE SCALE GENOMIC DNA]</scope>
    <source>
        <strain evidence="3">MFLUCC 19-0629</strain>
    </source>
</reference>
<feature type="compositionally biased region" description="Polar residues" evidence="1">
    <location>
        <begin position="148"/>
        <end position="165"/>
    </location>
</feature>
<dbReference type="AlphaFoldDB" id="A0AAX6MJ38"/>
<evidence type="ECO:0000256" key="2">
    <source>
        <dbReference type="SAM" id="SignalP"/>
    </source>
</evidence>
<evidence type="ECO:0000256" key="1">
    <source>
        <dbReference type="SAM" id="MobiDB-lite"/>
    </source>
</evidence>